<evidence type="ECO:0000313" key="4">
    <source>
        <dbReference type="Proteomes" id="UP000765509"/>
    </source>
</evidence>
<feature type="coiled-coil region" evidence="1">
    <location>
        <begin position="77"/>
        <end position="104"/>
    </location>
</feature>
<name>A0A9Q3D1W5_9BASI</name>
<reference evidence="3" key="1">
    <citation type="submission" date="2021-03" db="EMBL/GenBank/DDBJ databases">
        <title>Draft genome sequence of rust myrtle Austropuccinia psidii MF-1, a brazilian biotype.</title>
        <authorList>
            <person name="Quecine M.C."/>
            <person name="Pachon D.M.R."/>
            <person name="Bonatelli M.L."/>
            <person name="Correr F.H."/>
            <person name="Franceschini L.M."/>
            <person name="Leite T.F."/>
            <person name="Margarido G.R.A."/>
            <person name="Almeida C.A."/>
            <person name="Ferrarezi J.A."/>
            <person name="Labate C.A."/>
        </authorList>
    </citation>
    <scope>NUCLEOTIDE SEQUENCE</scope>
    <source>
        <strain evidence="3">MF-1</strain>
    </source>
</reference>
<accession>A0A9Q3D1W5</accession>
<proteinExistence type="predicted"/>
<keyword evidence="1" id="KW-0175">Coiled coil</keyword>
<evidence type="ECO:0000256" key="2">
    <source>
        <dbReference type="SAM" id="MobiDB-lite"/>
    </source>
</evidence>
<keyword evidence="4" id="KW-1185">Reference proteome</keyword>
<organism evidence="3 4">
    <name type="scientific">Austropuccinia psidii MF-1</name>
    <dbReference type="NCBI Taxonomy" id="1389203"/>
    <lineage>
        <taxon>Eukaryota</taxon>
        <taxon>Fungi</taxon>
        <taxon>Dikarya</taxon>
        <taxon>Basidiomycota</taxon>
        <taxon>Pucciniomycotina</taxon>
        <taxon>Pucciniomycetes</taxon>
        <taxon>Pucciniales</taxon>
        <taxon>Sphaerophragmiaceae</taxon>
        <taxon>Austropuccinia</taxon>
    </lineage>
</organism>
<protein>
    <submittedName>
        <fullName evidence="3">Uncharacterized protein</fullName>
    </submittedName>
</protein>
<gene>
    <name evidence="3" type="ORF">O181_033638</name>
</gene>
<comment type="caution">
    <text evidence="3">The sequence shown here is derived from an EMBL/GenBank/DDBJ whole genome shotgun (WGS) entry which is preliminary data.</text>
</comment>
<dbReference type="AlphaFoldDB" id="A0A9Q3D1W5"/>
<sequence length="171" mass="19465">MEEDSANFETETIAQTNHLNPINSGLLTLLRGFLDGTHEEKNTNGGIELNGPLLKILSILMDAKESRRKQEFLFKQQEMLISQLQQLTNRLDEMEEKTQQLNKQNISTTPIPKIHPQSSYANKVLKEHITPPTRKDPQLLRLGCTIIHSKPQSQPFNNQQSGLIVQKTNEV</sequence>
<evidence type="ECO:0000313" key="3">
    <source>
        <dbReference type="EMBL" id="MBW0493923.1"/>
    </source>
</evidence>
<evidence type="ECO:0000256" key="1">
    <source>
        <dbReference type="SAM" id="Coils"/>
    </source>
</evidence>
<dbReference type="Proteomes" id="UP000765509">
    <property type="component" value="Unassembled WGS sequence"/>
</dbReference>
<dbReference type="EMBL" id="AVOT02012306">
    <property type="protein sequence ID" value="MBW0493923.1"/>
    <property type="molecule type" value="Genomic_DNA"/>
</dbReference>
<feature type="region of interest" description="Disordered" evidence="2">
    <location>
        <begin position="151"/>
        <end position="171"/>
    </location>
</feature>